<name>A0A9P6ZGF2_9AGAM</name>
<comment type="caution">
    <text evidence="1">The sequence shown here is derived from an EMBL/GenBank/DDBJ whole genome shotgun (WGS) entry which is preliminary data.</text>
</comment>
<dbReference type="OrthoDB" id="3183767at2759"/>
<proteinExistence type="predicted"/>
<organism evidence="1 2">
    <name type="scientific">Suillus placidus</name>
    <dbReference type="NCBI Taxonomy" id="48579"/>
    <lineage>
        <taxon>Eukaryota</taxon>
        <taxon>Fungi</taxon>
        <taxon>Dikarya</taxon>
        <taxon>Basidiomycota</taxon>
        <taxon>Agaricomycotina</taxon>
        <taxon>Agaricomycetes</taxon>
        <taxon>Agaricomycetidae</taxon>
        <taxon>Boletales</taxon>
        <taxon>Suillineae</taxon>
        <taxon>Suillaceae</taxon>
        <taxon>Suillus</taxon>
    </lineage>
</organism>
<reference evidence="1" key="1">
    <citation type="journal article" date="2020" name="New Phytol.">
        <title>Comparative genomics reveals dynamic genome evolution in host specialist ectomycorrhizal fungi.</title>
        <authorList>
            <person name="Lofgren L.A."/>
            <person name="Nguyen N.H."/>
            <person name="Vilgalys R."/>
            <person name="Ruytinx J."/>
            <person name="Liao H.L."/>
            <person name="Branco S."/>
            <person name="Kuo A."/>
            <person name="LaButti K."/>
            <person name="Lipzen A."/>
            <person name="Andreopoulos W."/>
            <person name="Pangilinan J."/>
            <person name="Riley R."/>
            <person name="Hundley H."/>
            <person name="Na H."/>
            <person name="Barry K."/>
            <person name="Grigoriev I.V."/>
            <person name="Stajich J.E."/>
            <person name="Kennedy P.G."/>
        </authorList>
    </citation>
    <scope>NUCLEOTIDE SEQUENCE</scope>
    <source>
        <strain evidence="1">DOB743</strain>
    </source>
</reference>
<evidence type="ECO:0000313" key="2">
    <source>
        <dbReference type="Proteomes" id="UP000714275"/>
    </source>
</evidence>
<keyword evidence="2" id="KW-1185">Reference proteome</keyword>
<dbReference type="AlphaFoldDB" id="A0A9P6ZGF2"/>
<accession>A0A9P6ZGF2</accession>
<evidence type="ECO:0000313" key="1">
    <source>
        <dbReference type="EMBL" id="KAG1765160.1"/>
    </source>
</evidence>
<sequence>EFLFVRWYKTVQNHAWDACTLGRVRFLPLASPNTFGFVDPRDVLRACHIIPTFS</sequence>
<feature type="non-terminal residue" evidence="1">
    <location>
        <position position="1"/>
    </location>
</feature>
<dbReference type="Proteomes" id="UP000714275">
    <property type="component" value="Unassembled WGS sequence"/>
</dbReference>
<protein>
    <submittedName>
        <fullName evidence="1">Uncharacterized protein</fullName>
    </submittedName>
</protein>
<gene>
    <name evidence="1" type="ORF">EV702DRAFT_981685</name>
</gene>
<dbReference type="EMBL" id="JABBWD010000112">
    <property type="protein sequence ID" value="KAG1765160.1"/>
    <property type="molecule type" value="Genomic_DNA"/>
</dbReference>